<dbReference type="PANTHER" id="PTHR48081">
    <property type="entry name" value="AB HYDROLASE SUPERFAMILY PROTEIN C4A8.06C"/>
    <property type="match status" value="1"/>
</dbReference>
<dbReference type="OrthoDB" id="255603at2"/>
<dbReference type="InterPro" id="IPR050300">
    <property type="entry name" value="GDXG_lipolytic_enzyme"/>
</dbReference>
<dbReference type="AlphaFoldDB" id="A0A7K1LKS2"/>
<gene>
    <name evidence="4" type="ORF">GMA10_10995</name>
</gene>
<protein>
    <submittedName>
        <fullName evidence="4">Alpha/beta fold hydrolase</fullName>
    </submittedName>
</protein>
<evidence type="ECO:0000256" key="1">
    <source>
        <dbReference type="ARBA" id="ARBA00022801"/>
    </source>
</evidence>
<dbReference type="Proteomes" id="UP000462152">
    <property type="component" value="Unassembled WGS sequence"/>
</dbReference>
<evidence type="ECO:0000313" key="5">
    <source>
        <dbReference type="Proteomes" id="UP000462152"/>
    </source>
</evidence>
<feature type="domain" description="BD-FAE-like" evidence="3">
    <location>
        <begin position="83"/>
        <end position="281"/>
    </location>
</feature>
<organism evidence="4 5">
    <name type="scientific">Rothia koreensis</name>
    <dbReference type="NCBI Taxonomy" id="592378"/>
    <lineage>
        <taxon>Bacteria</taxon>
        <taxon>Bacillati</taxon>
        <taxon>Actinomycetota</taxon>
        <taxon>Actinomycetes</taxon>
        <taxon>Micrococcales</taxon>
        <taxon>Micrococcaceae</taxon>
        <taxon>Rothia</taxon>
    </lineage>
</organism>
<comment type="caution">
    <text evidence="4">The sequence shown here is derived from an EMBL/GenBank/DDBJ whole genome shotgun (WGS) entry which is preliminary data.</text>
</comment>
<evidence type="ECO:0000313" key="4">
    <source>
        <dbReference type="EMBL" id="MUN55730.1"/>
    </source>
</evidence>
<keyword evidence="1 4" id="KW-0378">Hydrolase</keyword>
<evidence type="ECO:0000259" key="3">
    <source>
        <dbReference type="Pfam" id="PF20434"/>
    </source>
</evidence>
<dbReference type="SUPFAM" id="SSF53474">
    <property type="entry name" value="alpha/beta-Hydrolases"/>
    <property type="match status" value="1"/>
</dbReference>
<reference evidence="4 5" key="1">
    <citation type="submission" date="2019-12" db="EMBL/GenBank/DDBJ databases">
        <authorList>
            <person name="Li J."/>
            <person name="Shi Y."/>
            <person name="Xu G."/>
            <person name="Xiao D."/>
            <person name="Ran X."/>
        </authorList>
    </citation>
    <scope>NUCLEOTIDE SEQUENCE [LARGE SCALE GENOMIC DNA]</scope>
    <source>
        <strain evidence="4 5">JCM 15915</strain>
    </source>
</reference>
<dbReference type="InterPro" id="IPR029058">
    <property type="entry name" value="AB_hydrolase_fold"/>
</dbReference>
<name>A0A7K1LKS2_9MICC</name>
<proteinExistence type="predicted"/>
<sequence length="321" mass="34129">MKIGLTKPTRVPRAGKIAAGSMALVLLVACSGCFSKEDPGPLKIQDSTIASAEQPVSERAEPTAQRVPYPVGGQGDPSQNWGDLYLPGGVHKRGTVPMVVLVHGGAWHHSIGASTFDDYARAISARGYAVYNIEYRRVGSGGGWPTTFTDVAAAFDHVKQLMAEHPELSGRAVAVGHSAGAQLATWASTRGDSQLVPGLSAPKFRPSRIVALSGPMDMTFEATTDDHDLFHVMGGKPSQVPTNYSAVDPIQNLDPQIPVTAVHGTADSTVAWQNSQRYVQTLQARGGQADLKLLYGETHGSFLTYGSTHFNEVIDLITNGK</sequence>
<dbReference type="InterPro" id="IPR049492">
    <property type="entry name" value="BD-FAE-like_dom"/>
</dbReference>
<feature type="region of interest" description="Disordered" evidence="2">
    <location>
        <begin position="44"/>
        <end position="72"/>
    </location>
</feature>
<evidence type="ECO:0000256" key="2">
    <source>
        <dbReference type="SAM" id="MobiDB-lite"/>
    </source>
</evidence>
<dbReference type="PANTHER" id="PTHR48081:SF33">
    <property type="entry name" value="KYNURENINE FORMAMIDASE"/>
    <property type="match status" value="1"/>
</dbReference>
<dbReference type="RefSeq" id="WP_129316354.1">
    <property type="nucleotide sequence ID" value="NZ_CP197643.1"/>
</dbReference>
<accession>A0A7K1LKS2</accession>
<dbReference type="EMBL" id="WOGT01000008">
    <property type="protein sequence ID" value="MUN55730.1"/>
    <property type="molecule type" value="Genomic_DNA"/>
</dbReference>
<dbReference type="Pfam" id="PF20434">
    <property type="entry name" value="BD-FAE"/>
    <property type="match status" value="1"/>
</dbReference>
<keyword evidence="5" id="KW-1185">Reference proteome</keyword>
<dbReference type="PROSITE" id="PS51257">
    <property type="entry name" value="PROKAR_LIPOPROTEIN"/>
    <property type="match status" value="1"/>
</dbReference>
<dbReference type="GO" id="GO:0016787">
    <property type="term" value="F:hydrolase activity"/>
    <property type="evidence" value="ECO:0007669"/>
    <property type="project" value="UniProtKB-KW"/>
</dbReference>
<dbReference type="Gene3D" id="3.40.50.1820">
    <property type="entry name" value="alpha/beta hydrolase"/>
    <property type="match status" value="1"/>
</dbReference>